<dbReference type="PROSITE" id="PS51257">
    <property type="entry name" value="PROKAR_LIPOPROTEIN"/>
    <property type="match status" value="1"/>
</dbReference>
<dbReference type="NCBIfam" id="TIGR01409">
    <property type="entry name" value="TAT_signal_seq"/>
    <property type="match status" value="1"/>
</dbReference>
<evidence type="ECO:0000313" key="3">
    <source>
        <dbReference type="EMBL" id="RUL82541.1"/>
    </source>
</evidence>
<dbReference type="Gene3D" id="3.60.21.10">
    <property type="match status" value="1"/>
</dbReference>
<dbReference type="InterPro" id="IPR019546">
    <property type="entry name" value="TAT_signal_bac_arc"/>
</dbReference>
<reference evidence="3 4" key="1">
    <citation type="submission" date="2018-12" db="EMBL/GenBank/DDBJ databases">
        <authorList>
            <person name="Toschakov S.V."/>
        </authorList>
    </citation>
    <scope>NUCLEOTIDE SEQUENCE [LARGE SCALE GENOMIC DNA]</scope>
    <source>
        <strain evidence="3 4">GM2012</strain>
    </source>
</reference>
<reference evidence="3 4" key="2">
    <citation type="submission" date="2019-01" db="EMBL/GenBank/DDBJ databases">
        <title>Tautonia sociabilis, a novel thermotolerant planctomycete of Isosphaeraceae family, isolated from a 4000 m deep subterranean habitat.</title>
        <authorList>
            <person name="Kovaleva O.L."/>
            <person name="Elcheninov A.G."/>
            <person name="Van Heerden E."/>
            <person name="Toshchakov S.V."/>
            <person name="Novikov A."/>
            <person name="Bonch-Osmolovskaya E.A."/>
            <person name="Kublanov I.V."/>
        </authorList>
    </citation>
    <scope>NUCLEOTIDE SEQUENCE [LARGE SCALE GENOMIC DNA]</scope>
    <source>
        <strain evidence="3 4">GM2012</strain>
    </source>
</reference>
<keyword evidence="4" id="KW-1185">Reference proteome</keyword>
<dbReference type="EMBL" id="RYZH01000070">
    <property type="protein sequence ID" value="RUL82541.1"/>
    <property type="molecule type" value="Genomic_DNA"/>
</dbReference>
<evidence type="ECO:0000259" key="2">
    <source>
        <dbReference type="Pfam" id="PF00149"/>
    </source>
</evidence>
<name>A0A432MD38_9BACT</name>
<keyword evidence="1" id="KW-0732">Signal</keyword>
<dbReference type="SUPFAM" id="SSF56300">
    <property type="entry name" value="Metallo-dependent phosphatases"/>
    <property type="match status" value="1"/>
</dbReference>
<dbReference type="InterPro" id="IPR051918">
    <property type="entry name" value="STPP_CPPED1"/>
</dbReference>
<dbReference type="InterPro" id="IPR029052">
    <property type="entry name" value="Metallo-depent_PP-like"/>
</dbReference>
<dbReference type="Pfam" id="PF00149">
    <property type="entry name" value="Metallophos"/>
    <property type="match status" value="1"/>
</dbReference>
<dbReference type="InterPro" id="IPR004843">
    <property type="entry name" value="Calcineurin-like_PHP"/>
</dbReference>
<dbReference type="RefSeq" id="WP_126727881.1">
    <property type="nucleotide sequence ID" value="NZ_RYZH01000070.1"/>
</dbReference>
<evidence type="ECO:0000313" key="4">
    <source>
        <dbReference type="Proteomes" id="UP000280296"/>
    </source>
</evidence>
<evidence type="ECO:0000256" key="1">
    <source>
        <dbReference type="SAM" id="SignalP"/>
    </source>
</evidence>
<accession>A0A432MD38</accession>
<dbReference type="Proteomes" id="UP000280296">
    <property type="component" value="Unassembled WGS sequence"/>
</dbReference>
<feature type="signal peptide" evidence="1">
    <location>
        <begin position="1"/>
        <end position="30"/>
    </location>
</feature>
<dbReference type="PANTHER" id="PTHR43143:SF1">
    <property type="entry name" value="SERINE_THREONINE-PROTEIN PHOSPHATASE CPPED1"/>
    <property type="match status" value="1"/>
</dbReference>
<dbReference type="PROSITE" id="PS51318">
    <property type="entry name" value="TAT"/>
    <property type="match status" value="1"/>
</dbReference>
<dbReference type="AlphaFoldDB" id="A0A432MD38"/>
<proteinExistence type="predicted"/>
<comment type="caution">
    <text evidence="3">The sequence shown here is derived from an EMBL/GenBank/DDBJ whole genome shotgun (WGS) entry which is preliminary data.</text>
</comment>
<protein>
    <submittedName>
        <fullName evidence="3">Twin-arginine translocation signal domain-containing protein</fullName>
    </submittedName>
</protein>
<sequence length="324" mass="35849">MKTKPMGLKDTTRRSFLVGAAGLACLAATAAAEPTPRHDAAAGGAGFRFAFLPDIHLMRERRGPVGMAACLAAVEKLDRKPAFIVTGGDLIDSLRFKDVREANELADLFVQIWNTHTKLPAYHCLGNHDAAGWGRSRFPKDHPQFGFNLLKEKLGMEGLYYSFDHGGWHFVVLLNLTLTTPGEYVSEFDEEQMEFLRDDLRRHADRPTMIFAHFPAVSAVEFFDGRAELKSNVWTLGTKRMSRNPMALVEAVAGANVKAVFSGHIHRTDRIQAAGLDFICAGSVSGDKWRGHDHGTPEGFGVVDCRADGSFEYAYVDYGWEART</sequence>
<feature type="domain" description="Calcineurin-like phosphoesterase" evidence="2">
    <location>
        <begin position="47"/>
        <end position="267"/>
    </location>
</feature>
<dbReference type="InterPro" id="IPR006311">
    <property type="entry name" value="TAT_signal"/>
</dbReference>
<gene>
    <name evidence="3" type="ORF">TsocGM_23400</name>
</gene>
<dbReference type="GO" id="GO:0016787">
    <property type="term" value="F:hydrolase activity"/>
    <property type="evidence" value="ECO:0007669"/>
    <property type="project" value="InterPro"/>
</dbReference>
<dbReference type="PANTHER" id="PTHR43143">
    <property type="entry name" value="METALLOPHOSPHOESTERASE, CALCINEURIN SUPERFAMILY"/>
    <property type="match status" value="1"/>
</dbReference>
<dbReference type="OrthoDB" id="211986at2"/>
<feature type="chain" id="PRO_5019336375" evidence="1">
    <location>
        <begin position="31"/>
        <end position="324"/>
    </location>
</feature>
<organism evidence="3 4">
    <name type="scientific">Tautonia sociabilis</name>
    <dbReference type="NCBI Taxonomy" id="2080755"/>
    <lineage>
        <taxon>Bacteria</taxon>
        <taxon>Pseudomonadati</taxon>
        <taxon>Planctomycetota</taxon>
        <taxon>Planctomycetia</taxon>
        <taxon>Isosphaerales</taxon>
        <taxon>Isosphaeraceae</taxon>
        <taxon>Tautonia</taxon>
    </lineage>
</organism>